<dbReference type="GO" id="GO:0015344">
    <property type="term" value="F:siderophore uptake transmembrane transporter activity"/>
    <property type="evidence" value="ECO:0007669"/>
    <property type="project" value="TreeGrafter"/>
</dbReference>
<dbReference type="EnsemblMetazoa" id="XM_008190919.1">
    <property type="protein sequence ID" value="XP_008189141.1"/>
    <property type="gene ID" value="LOC103311327"/>
</dbReference>
<dbReference type="PROSITE" id="PS52016">
    <property type="entry name" value="TONB_DEPENDENT_REC_3"/>
    <property type="match status" value="1"/>
</dbReference>
<keyword evidence="6" id="KW-0812">Transmembrane</keyword>
<dbReference type="FunFam" id="2.170.130.10:FF:000010">
    <property type="entry name" value="Ferripyoverdine receptor"/>
    <property type="match status" value="1"/>
</dbReference>
<organism evidence="15">
    <name type="scientific">Acyrthosiphon pisum</name>
    <name type="common">Pea aphid</name>
    <dbReference type="NCBI Taxonomy" id="7029"/>
    <lineage>
        <taxon>Eukaryota</taxon>
        <taxon>Metazoa</taxon>
        <taxon>Ecdysozoa</taxon>
        <taxon>Arthropoda</taxon>
        <taxon>Hexapoda</taxon>
        <taxon>Insecta</taxon>
        <taxon>Pterygota</taxon>
        <taxon>Neoptera</taxon>
        <taxon>Paraneoptera</taxon>
        <taxon>Hemiptera</taxon>
        <taxon>Sternorrhyncha</taxon>
        <taxon>Aphidomorpha</taxon>
        <taxon>Aphidoidea</taxon>
        <taxon>Aphididae</taxon>
        <taxon>Macrosiphini</taxon>
        <taxon>Acyrthosiphon</taxon>
    </lineage>
</organism>
<dbReference type="InterPro" id="IPR010105">
    <property type="entry name" value="TonB_sidphr_rcpt"/>
</dbReference>
<dbReference type="InterPro" id="IPR000531">
    <property type="entry name" value="Beta-barrel_TonB"/>
</dbReference>
<dbReference type="AlphaFoldDB" id="A0A8R2FD63"/>
<feature type="domain" description="TonB-dependent receptor plug" evidence="14">
    <location>
        <begin position="86"/>
        <end position="187"/>
    </location>
</feature>
<evidence type="ECO:0000256" key="5">
    <source>
        <dbReference type="ARBA" id="ARBA00022496"/>
    </source>
</evidence>
<dbReference type="GO" id="GO:0038023">
    <property type="term" value="F:signaling receptor activity"/>
    <property type="evidence" value="ECO:0007669"/>
    <property type="project" value="InterPro"/>
</dbReference>
<evidence type="ECO:0000259" key="14">
    <source>
        <dbReference type="Pfam" id="PF07715"/>
    </source>
</evidence>
<comment type="similarity">
    <text evidence="2">Belongs to the TonB-dependent receptor family.</text>
</comment>
<dbReference type="InterPro" id="IPR036942">
    <property type="entry name" value="Beta-barrel_TonB_sf"/>
</dbReference>
<keyword evidence="4" id="KW-1134">Transmembrane beta strand</keyword>
<dbReference type="InterPro" id="IPR037066">
    <property type="entry name" value="Plug_dom_sf"/>
</dbReference>
<dbReference type="InterPro" id="IPR039426">
    <property type="entry name" value="TonB-dep_rcpt-like"/>
</dbReference>
<reference evidence="15" key="1">
    <citation type="submission" date="2022-06" db="UniProtKB">
        <authorList>
            <consortium name="EnsemblMetazoa"/>
        </authorList>
    </citation>
    <scope>IDENTIFICATION</scope>
</reference>
<proteinExistence type="inferred from homology"/>
<dbReference type="Pfam" id="PF00593">
    <property type="entry name" value="TonB_dep_Rec_b-barrel"/>
    <property type="match status" value="1"/>
</dbReference>
<evidence type="ECO:0000256" key="6">
    <source>
        <dbReference type="ARBA" id="ARBA00022692"/>
    </source>
</evidence>
<evidence type="ECO:0000259" key="13">
    <source>
        <dbReference type="Pfam" id="PF00593"/>
    </source>
</evidence>
<evidence type="ECO:0000256" key="7">
    <source>
        <dbReference type="ARBA" id="ARBA00022729"/>
    </source>
</evidence>
<evidence type="ECO:0000256" key="9">
    <source>
        <dbReference type="ARBA" id="ARBA00023065"/>
    </source>
</evidence>
<evidence type="ECO:0000313" key="15">
    <source>
        <dbReference type="EnsemblMetazoa" id="XP_008189141.1"/>
    </source>
</evidence>
<evidence type="ECO:0000256" key="1">
    <source>
        <dbReference type="ARBA" id="ARBA00004571"/>
    </source>
</evidence>
<accession>A0A8R2FD63</accession>
<keyword evidence="8" id="KW-0408">Iron</keyword>
<dbReference type="NCBIfam" id="TIGR01783">
    <property type="entry name" value="TonB-siderophor"/>
    <property type="match status" value="1"/>
</dbReference>
<evidence type="ECO:0000256" key="3">
    <source>
        <dbReference type="ARBA" id="ARBA00022448"/>
    </source>
</evidence>
<protein>
    <submittedName>
        <fullName evidence="15">Uncharacterized protein</fullName>
    </submittedName>
</protein>
<dbReference type="Gene3D" id="2.40.170.20">
    <property type="entry name" value="TonB-dependent receptor, beta-barrel domain"/>
    <property type="match status" value="1"/>
</dbReference>
<keyword evidence="3" id="KW-0813">Transport</keyword>
<dbReference type="NCBIfam" id="NF007447">
    <property type="entry name" value="PRK10003.1"/>
    <property type="match status" value="1"/>
</dbReference>
<dbReference type="GO" id="GO:0015891">
    <property type="term" value="P:siderophore transport"/>
    <property type="evidence" value="ECO:0007669"/>
    <property type="project" value="InterPro"/>
</dbReference>
<dbReference type="InterPro" id="IPR012910">
    <property type="entry name" value="Plug_dom"/>
</dbReference>
<keyword evidence="11" id="KW-0472">Membrane</keyword>
<keyword evidence="9" id="KW-0406">Ion transport</keyword>
<comment type="subcellular location">
    <subcellularLocation>
        <location evidence="1">Cell outer membrane</location>
        <topology evidence="1">Multi-pass membrane protein</topology>
    </subcellularLocation>
</comment>
<name>A0A8R2FD63_ACYPI</name>
<evidence type="ECO:0000256" key="11">
    <source>
        <dbReference type="ARBA" id="ARBA00023136"/>
    </source>
</evidence>
<evidence type="ECO:0000256" key="10">
    <source>
        <dbReference type="ARBA" id="ARBA00023077"/>
    </source>
</evidence>
<keyword evidence="10" id="KW-0798">TonB box</keyword>
<evidence type="ECO:0000256" key="12">
    <source>
        <dbReference type="ARBA" id="ARBA00023237"/>
    </source>
</evidence>
<evidence type="ECO:0000256" key="4">
    <source>
        <dbReference type="ARBA" id="ARBA00022452"/>
    </source>
</evidence>
<keyword evidence="12" id="KW-0998">Cell outer membrane</keyword>
<dbReference type="Gene3D" id="2.170.130.10">
    <property type="entry name" value="TonB-dependent receptor, plug domain"/>
    <property type="match status" value="1"/>
</dbReference>
<dbReference type="SUPFAM" id="SSF56935">
    <property type="entry name" value="Porins"/>
    <property type="match status" value="1"/>
</dbReference>
<feature type="domain" description="TonB-dependent receptor-like beta-barrel" evidence="13">
    <location>
        <begin position="291"/>
        <end position="531"/>
    </location>
</feature>
<sequence>MSRSSRQARVIKANNNIGVSQALPVISLLALVIATALHSPKVSAAETTTKEQTLEVTAAAGSTSNSQDTDYNVPVTRAATKLALTARDTPQSVSVITKQRMQDQKLETLTDVLTNTTGISQFNSGANRSNFYSRGFMIDNYQIDGVPALVDSAWNLCDTLSDTAVYDRVEVVRGATGLMTGAGSPAASVNMVHKQADSKTFQGNLSASYGSWDTQRYVADLSGPLTESGNVRGRVVAGYQDGDSWLDHYHTQKKFLYGTVAADFTDSTTLTLGYDYQETNIQGATWGGLPTFYLDGSKTNYSRSTNLAPDWAYNNSDSKKVFASLKQTFNNGWELNLSGSHTEATMDSKLLYIDGYFDKSTGIGVGPYAGYDLLGGTGYNTAKRKEDTADAYVTGPYELFGRQHELMAGVTYIRQHDRYVSASTSFTSADVDDFNDWGNYPEPDWDDQALSQDNVIRQKSAYLATRISLADPLHLILGARYTQYNANTLTQNMEKNNITPYAGLVYDINDTYSAYASYTSIFKPQTYRNAQGAYLSPVT</sequence>
<dbReference type="PANTHER" id="PTHR32552:SF74">
    <property type="entry name" value="HYDROXAMATE SIDEROPHORE RECEPTOR FHUE"/>
    <property type="match status" value="1"/>
</dbReference>
<dbReference type="PANTHER" id="PTHR32552">
    <property type="entry name" value="FERRICHROME IRON RECEPTOR-RELATED"/>
    <property type="match status" value="1"/>
</dbReference>
<keyword evidence="5" id="KW-0410">Iron transport</keyword>
<dbReference type="Pfam" id="PF07715">
    <property type="entry name" value="Plug"/>
    <property type="match status" value="1"/>
</dbReference>
<dbReference type="CDD" id="cd01347">
    <property type="entry name" value="ligand_gated_channel"/>
    <property type="match status" value="1"/>
</dbReference>
<evidence type="ECO:0000256" key="8">
    <source>
        <dbReference type="ARBA" id="ARBA00023004"/>
    </source>
</evidence>
<keyword evidence="7" id="KW-0732">Signal</keyword>
<evidence type="ECO:0000256" key="2">
    <source>
        <dbReference type="ARBA" id="ARBA00009810"/>
    </source>
</evidence>